<evidence type="ECO:0000313" key="3">
    <source>
        <dbReference type="Proteomes" id="UP000660729"/>
    </source>
</evidence>
<dbReference type="InterPro" id="IPR036047">
    <property type="entry name" value="F-box-like_dom_sf"/>
</dbReference>
<gene>
    <name evidence="2" type="ORF">HII31_05896</name>
</gene>
<dbReference type="AlphaFoldDB" id="A0A8H6VN34"/>
<organism evidence="2 3">
    <name type="scientific">Pseudocercospora fuligena</name>
    <dbReference type="NCBI Taxonomy" id="685502"/>
    <lineage>
        <taxon>Eukaryota</taxon>
        <taxon>Fungi</taxon>
        <taxon>Dikarya</taxon>
        <taxon>Ascomycota</taxon>
        <taxon>Pezizomycotina</taxon>
        <taxon>Dothideomycetes</taxon>
        <taxon>Dothideomycetidae</taxon>
        <taxon>Mycosphaerellales</taxon>
        <taxon>Mycosphaerellaceae</taxon>
        <taxon>Pseudocercospora</taxon>
    </lineage>
</organism>
<comment type="caution">
    <text evidence="2">The sequence shown here is derived from an EMBL/GenBank/DDBJ whole genome shotgun (WGS) entry which is preliminary data.</text>
</comment>
<sequence>MATAAQRAFGTFELFEMMVTPLDVHGILRAQQVCRWWREVVAQSEPLQQKLRFEVTSLDPKKSQTMKRATKPRSTDSDSEDDVKEAILINPRIKPLLRNALMPRYANIAQPFKFQRWLLSNASHRQMKISCPGVRRVDICVEYRAGREIYPEWKCLRASQHHVTMGDLVDALEPMVKKHERGWGEVRLFYVRYCASAKK</sequence>
<protein>
    <recommendedName>
        <fullName evidence="4">F-box domain-containing protein</fullName>
    </recommendedName>
</protein>
<feature type="region of interest" description="Disordered" evidence="1">
    <location>
        <begin position="62"/>
        <end position="82"/>
    </location>
</feature>
<name>A0A8H6VN34_9PEZI</name>
<evidence type="ECO:0000313" key="2">
    <source>
        <dbReference type="EMBL" id="KAF7192755.1"/>
    </source>
</evidence>
<dbReference type="EMBL" id="JABCIY010000109">
    <property type="protein sequence ID" value="KAF7192755.1"/>
    <property type="molecule type" value="Genomic_DNA"/>
</dbReference>
<reference evidence="2" key="1">
    <citation type="submission" date="2020-04" db="EMBL/GenBank/DDBJ databases">
        <title>Draft genome resource of the tomato pathogen Pseudocercospora fuligena.</title>
        <authorList>
            <person name="Zaccaron A."/>
        </authorList>
    </citation>
    <scope>NUCLEOTIDE SEQUENCE</scope>
    <source>
        <strain evidence="2">PF001</strain>
    </source>
</reference>
<keyword evidence="3" id="KW-1185">Reference proteome</keyword>
<dbReference type="SUPFAM" id="SSF81383">
    <property type="entry name" value="F-box domain"/>
    <property type="match status" value="1"/>
</dbReference>
<proteinExistence type="predicted"/>
<accession>A0A8H6VN34</accession>
<dbReference type="OrthoDB" id="3800738at2759"/>
<evidence type="ECO:0008006" key="4">
    <source>
        <dbReference type="Google" id="ProtNLM"/>
    </source>
</evidence>
<evidence type="ECO:0000256" key="1">
    <source>
        <dbReference type="SAM" id="MobiDB-lite"/>
    </source>
</evidence>
<dbReference type="Proteomes" id="UP000660729">
    <property type="component" value="Unassembled WGS sequence"/>
</dbReference>